<dbReference type="RefSeq" id="WP_256409628.1">
    <property type="nucleotide sequence ID" value="NZ_JANHDN010000005.1"/>
</dbReference>
<keyword evidence="1 5" id="KW-0808">Transferase</keyword>
<evidence type="ECO:0000256" key="3">
    <source>
        <dbReference type="SAM" id="MobiDB-lite"/>
    </source>
</evidence>
<feature type="domain" description="DhaL" evidence="4">
    <location>
        <begin position="18"/>
        <end position="217"/>
    </location>
</feature>
<dbReference type="SUPFAM" id="SSF101473">
    <property type="entry name" value="DhaL-like"/>
    <property type="match status" value="1"/>
</dbReference>
<dbReference type="Gene3D" id="1.25.40.340">
    <property type="match status" value="1"/>
</dbReference>
<proteinExistence type="predicted"/>
<dbReference type="InterPro" id="IPR012737">
    <property type="entry name" value="DhaK_L_YcgS"/>
</dbReference>
<sequence>MSDDGAATGDDPATDDGAAVVAAVEAVAERIEDERDHLTQLDSAIGDADHGGNMARGWAAAADAARDLDDPDPETVAKTVGKTLMGEVGGASGPLFGGSLVFAAGELGDGITPESAVAFAETYLEKVEDRGDARVGDQTVVDALTPAVHTFKKSIEVDDLPPIEALAKAVAAAERGVAFTVPIRARKGRASYLGWRSVGHQDPGATSALFILEELLVVAADRLGVDVPETDAASPTIPDDDPDEAAEDGPAGGADLEGD</sequence>
<keyword evidence="6" id="KW-1185">Reference proteome</keyword>
<accession>A0ABD6AKF3</accession>
<dbReference type="PANTHER" id="PTHR28629">
    <property type="entry name" value="TRIOKINASE/FMN CYCLASE"/>
    <property type="match status" value="1"/>
</dbReference>
<dbReference type="Pfam" id="PF02734">
    <property type="entry name" value="Dak2"/>
    <property type="match status" value="1"/>
</dbReference>
<dbReference type="AlphaFoldDB" id="A0ABD6AKF3"/>
<evidence type="ECO:0000256" key="2">
    <source>
        <dbReference type="ARBA" id="ARBA00022777"/>
    </source>
</evidence>
<name>A0ABD6AKF3_9EURY</name>
<dbReference type="EC" id="2.7.1.121" evidence="5"/>
<dbReference type="InterPro" id="IPR050861">
    <property type="entry name" value="Dihydroxyacetone_Kinase"/>
</dbReference>
<dbReference type="EMBL" id="JBHTBL010000005">
    <property type="protein sequence ID" value="MFC7324545.1"/>
    <property type="molecule type" value="Genomic_DNA"/>
</dbReference>
<dbReference type="InterPro" id="IPR036117">
    <property type="entry name" value="DhaL_dom_sf"/>
</dbReference>
<dbReference type="InterPro" id="IPR004007">
    <property type="entry name" value="DhaL_dom"/>
</dbReference>
<protein>
    <submittedName>
        <fullName evidence="5">Dihydroxyacetone kinase subunit DhaL</fullName>
        <ecNumber evidence="5">2.7.1.121</ecNumber>
    </submittedName>
</protein>
<dbReference type="PANTHER" id="PTHR28629:SF4">
    <property type="entry name" value="TRIOKINASE_FMN CYCLASE"/>
    <property type="match status" value="1"/>
</dbReference>
<dbReference type="Proteomes" id="UP001596545">
    <property type="component" value="Unassembled WGS sequence"/>
</dbReference>
<organism evidence="5 6">
    <name type="scientific">Halorubrum rutilum</name>
    <dbReference type="NCBI Taxonomy" id="1364933"/>
    <lineage>
        <taxon>Archaea</taxon>
        <taxon>Methanobacteriati</taxon>
        <taxon>Methanobacteriota</taxon>
        <taxon>Stenosarchaea group</taxon>
        <taxon>Halobacteria</taxon>
        <taxon>Halobacteriales</taxon>
        <taxon>Haloferacaceae</taxon>
        <taxon>Halorubrum</taxon>
    </lineage>
</organism>
<evidence type="ECO:0000256" key="1">
    <source>
        <dbReference type="ARBA" id="ARBA00022679"/>
    </source>
</evidence>
<feature type="compositionally biased region" description="Acidic residues" evidence="3">
    <location>
        <begin position="238"/>
        <end position="247"/>
    </location>
</feature>
<comment type="caution">
    <text evidence="5">The sequence shown here is derived from an EMBL/GenBank/DDBJ whole genome shotgun (WGS) entry which is preliminary data.</text>
</comment>
<feature type="region of interest" description="Disordered" evidence="3">
    <location>
        <begin position="227"/>
        <end position="259"/>
    </location>
</feature>
<evidence type="ECO:0000313" key="6">
    <source>
        <dbReference type="Proteomes" id="UP001596545"/>
    </source>
</evidence>
<evidence type="ECO:0000259" key="4">
    <source>
        <dbReference type="PROSITE" id="PS51480"/>
    </source>
</evidence>
<dbReference type="NCBIfam" id="TIGR02365">
    <property type="entry name" value="dha_L_ycgS"/>
    <property type="match status" value="1"/>
</dbReference>
<evidence type="ECO:0000313" key="5">
    <source>
        <dbReference type="EMBL" id="MFC7324545.1"/>
    </source>
</evidence>
<gene>
    <name evidence="5" type="primary">dhaL</name>
    <name evidence="5" type="ORF">ACFQMF_08130</name>
</gene>
<dbReference type="FunFam" id="1.25.40.340:FF:000002">
    <property type="entry name" value="Dihydroxyacetone kinase, L subunit"/>
    <property type="match status" value="1"/>
</dbReference>
<reference evidence="5 6" key="1">
    <citation type="journal article" date="2019" name="Int. J. Syst. Evol. Microbiol.">
        <title>The Global Catalogue of Microorganisms (GCM) 10K type strain sequencing project: providing services to taxonomists for standard genome sequencing and annotation.</title>
        <authorList>
            <consortium name="The Broad Institute Genomics Platform"/>
            <consortium name="The Broad Institute Genome Sequencing Center for Infectious Disease"/>
            <person name="Wu L."/>
            <person name="Ma J."/>
        </authorList>
    </citation>
    <scope>NUCLEOTIDE SEQUENCE [LARGE SCALE GENOMIC DNA]</scope>
    <source>
        <strain evidence="5 6">CGMCC 1.12554</strain>
    </source>
</reference>
<dbReference type="SMART" id="SM01120">
    <property type="entry name" value="Dak2"/>
    <property type="match status" value="1"/>
</dbReference>
<dbReference type="GO" id="GO:0047324">
    <property type="term" value="F:phosphoenolpyruvate-glycerone phosphotransferase activity"/>
    <property type="evidence" value="ECO:0007669"/>
    <property type="project" value="UniProtKB-EC"/>
</dbReference>
<keyword evidence="2 5" id="KW-0418">Kinase</keyword>
<dbReference type="PROSITE" id="PS51480">
    <property type="entry name" value="DHAL"/>
    <property type="match status" value="1"/>
</dbReference>